<gene>
    <name evidence="1" type="ORF">S06H3_01300</name>
</gene>
<reference evidence="1" key="1">
    <citation type="journal article" date="2014" name="Front. Microbiol.">
        <title>High frequency of phylogenetically diverse reductive dehalogenase-homologous genes in deep subseafloor sedimentary metagenomes.</title>
        <authorList>
            <person name="Kawai M."/>
            <person name="Futagami T."/>
            <person name="Toyoda A."/>
            <person name="Takaki Y."/>
            <person name="Nishi S."/>
            <person name="Hori S."/>
            <person name="Arai W."/>
            <person name="Tsubouchi T."/>
            <person name="Morono Y."/>
            <person name="Uchiyama I."/>
            <person name="Ito T."/>
            <person name="Fujiyama A."/>
            <person name="Inagaki F."/>
            <person name="Takami H."/>
        </authorList>
    </citation>
    <scope>NUCLEOTIDE SEQUENCE</scope>
    <source>
        <strain evidence="1">Expedition CK06-06</strain>
    </source>
</reference>
<organism evidence="1">
    <name type="scientific">marine sediment metagenome</name>
    <dbReference type="NCBI Taxonomy" id="412755"/>
    <lineage>
        <taxon>unclassified sequences</taxon>
        <taxon>metagenomes</taxon>
        <taxon>ecological metagenomes</taxon>
    </lineage>
</organism>
<dbReference type="AlphaFoldDB" id="X1JRM1"/>
<evidence type="ECO:0000313" key="1">
    <source>
        <dbReference type="EMBL" id="GAH96717.1"/>
    </source>
</evidence>
<protein>
    <submittedName>
        <fullName evidence="1">Uncharacterized protein</fullName>
    </submittedName>
</protein>
<comment type="caution">
    <text evidence="1">The sequence shown here is derived from an EMBL/GenBank/DDBJ whole genome shotgun (WGS) entry which is preliminary data.</text>
</comment>
<name>X1JRM1_9ZZZZ</name>
<feature type="non-terminal residue" evidence="1">
    <location>
        <position position="222"/>
    </location>
</feature>
<proteinExistence type="predicted"/>
<dbReference type="EMBL" id="BARV01000318">
    <property type="protein sequence ID" value="GAH96717.1"/>
    <property type="molecule type" value="Genomic_DNA"/>
</dbReference>
<accession>X1JRM1</accession>
<sequence>MPTVLFFRPDTDTALQYGKVWLGLGIPEATRRGYDVIDMIDEACTFDTLQEIMTSQKIDALIFLGHGNSNTFTGSKQVTVFKACQNDELMSGTISHFLSCSIGQELLPSIISKGGVYTIGYAVDFQFMINPEFPVEEDPVAEPFGDVTVAIIKAILDGKKLKDVWNVGISKCDEWINKLHNRPEVIWAEVIGALRHDRDGMIALGDQEAYVLPPRKVVLNVP</sequence>